<evidence type="ECO:0000256" key="2">
    <source>
        <dbReference type="ARBA" id="ARBA00022840"/>
    </source>
</evidence>
<accession>A0ABN9M3W8</accession>
<keyword evidence="2" id="KW-0067">ATP-binding</keyword>
<keyword evidence="5" id="KW-1185">Reference proteome</keyword>
<feature type="domain" description="Transposase Tc1-like" evidence="3">
    <location>
        <begin position="143"/>
        <end position="203"/>
    </location>
</feature>
<evidence type="ECO:0000313" key="4">
    <source>
        <dbReference type="EMBL" id="CAJ0953189.1"/>
    </source>
</evidence>
<evidence type="ECO:0000313" key="5">
    <source>
        <dbReference type="Proteomes" id="UP001176940"/>
    </source>
</evidence>
<dbReference type="PANTHER" id="PTHR24223:SF357">
    <property type="entry name" value="ATP-BINDING CASSETTE SUB-FAMILY C MEMBER 4"/>
    <property type="match status" value="1"/>
</dbReference>
<gene>
    <name evidence="4" type="ORF">RIMI_LOCUS14218526</name>
</gene>
<dbReference type="EMBL" id="CAUEEQ010036348">
    <property type="protein sequence ID" value="CAJ0953189.1"/>
    <property type="molecule type" value="Genomic_DNA"/>
</dbReference>
<dbReference type="PANTHER" id="PTHR24223">
    <property type="entry name" value="ATP-BINDING CASSETTE SUB-FAMILY C"/>
    <property type="match status" value="1"/>
</dbReference>
<dbReference type="InterPro" id="IPR050173">
    <property type="entry name" value="ABC_transporter_C-like"/>
</dbReference>
<dbReference type="InterPro" id="IPR027417">
    <property type="entry name" value="P-loop_NTPase"/>
</dbReference>
<dbReference type="SUPFAM" id="SSF46689">
    <property type="entry name" value="Homeodomain-like"/>
    <property type="match status" value="1"/>
</dbReference>
<evidence type="ECO:0000259" key="3">
    <source>
        <dbReference type="Pfam" id="PF01498"/>
    </source>
</evidence>
<proteinExistence type="predicted"/>
<name>A0ABN9M3W8_9NEOB</name>
<organism evidence="4 5">
    <name type="scientific">Ranitomeya imitator</name>
    <name type="common">mimic poison frog</name>
    <dbReference type="NCBI Taxonomy" id="111125"/>
    <lineage>
        <taxon>Eukaryota</taxon>
        <taxon>Metazoa</taxon>
        <taxon>Chordata</taxon>
        <taxon>Craniata</taxon>
        <taxon>Vertebrata</taxon>
        <taxon>Euteleostomi</taxon>
        <taxon>Amphibia</taxon>
        <taxon>Batrachia</taxon>
        <taxon>Anura</taxon>
        <taxon>Neobatrachia</taxon>
        <taxon>Hyloidea</taxon>
        <taxon>Dendrobatidae</taxon>
        <taxon>Dendrobatinae</taxon>
        <taxon>Ranitomeya</taxon>
    </lineage>
</organism>
<evidence type="ECO:0000256" key="1">
    <source>
        <dbReference type="ARBA" id="ARBA00022741"/>
    </source>
</evidence>
<protein>
    <recommendedName>
        <fullName evidence="3">Transposase Tc1-like domain-containing protein</fullName>
    </recommendedName>
</protein>
<dbReference type="InterPro" id="IPR002492">
    <property type="entry name" value="Transposase_Tc1-like"/>
</dbReference>
<dbReference type="Proteomes" id="UP001176940">
    <property type="component" value="Unassembled WGS sequence"/>
</dbReference>
<dbReference type="InterPro" id="IPR009057">
    <property type="entry name" value="Homeodomain-like_sf"/>
</dbReference>
<reference evidence="4" key="1">
    <citation type="submission" date="2023-07" db="EMBL/GenBank/DDBJ databases">
        <authorList>
            <person name="Stuckert A."/>
        </authorList>
    </citation>
    <scope>NUCLEOTIDE SEQUENCE</scope>
</reference>
<dbReference type="Pfam" id="PF01498">
    <property type="entry name" value="HTH_Tnp_Tc3_2"/>
    <property type="match status" value="1"/>
</dbReference>
<comment type="caution">
    <text evidence="4">The sequence shown here is derived from an EMBL/GenBank/DDBJ whole genome shotgun (WGS) entry which is preliminary data.</text>
</comment>
<dbReference type="Gene3D" id="3.40.50.300">
    <property type="entry name" value="P-loop containing nucleotide triphosphate hydrolases"/>
    <property type="match status" value="1"/>
</dbReference>
<dbReference type="SUPFAM" id="SSF52540">
    <property type="entry name" value="P-loop containing nucleoside triphosphate hydrolases"/>
    <property type="match status" value="1"/>
</dbReference>
<keyword evidence="1" id="KW-0547">Nucleotide-binding</keyword>
<sequence length="225" mass="25527">MSVSPIRCDLTFPMISVERVMEYTQLEKEAAWESKKRPPPGWPSKGMIAFENVSFAYSLDGPLVLRHLTALIRPKEKVGIVGRTGAGKSSLIAALFRLAEPEGKIWIDKILTSDLGLHDLRKGMSIIPQARSGRPRKTSERQRRRMVRSVKDNPQTTSRELQHQLAADDVTVHRSTIQHTLHKEKLYGRVMRKKPFLQARHKQSAEVCKSTFGEANFFLEEGPVD</sequence>